<dbReference type="EMBL" id="BMAU01021353">
    <property type="protein sequence ID" value="GFY19820.1"/>
    <property type="molecule type" value="Genomic_DNA"/>
</dbReference>
<keyword evidence="2" id="KW-1185">Reference proteome</keyword>
<gene>
    <name evidence="1" type="primary">X975_20939</name>
    <name evidence="1" type="ORF">TNCV_4649901</name>
</gene>
<evidence type="ECO:0000313" key="2">
    <source>
        <dbReference type="Proteomes" id="UP000887159"/>
    </source>
</evidence>
<dbReference type="Proteomes" id="UP000887159">
    <property type="component" value="Unassembled WGS sequence"/>
</dbReference>
<sequence length="361" mass="40264">MASSTSASGRYKNFHDRLILNYLFTKLAGGAYRILSLRDNHRNPNILTQLTGGAKRPLSSRAKAQISYVHVVGKLRSEVPADVSSSSPDSPVPHSDNSFQTVPRVFDRIEDVRRQIQYKKAGKGLKKCTTSVDDRRIKILCSRDKRISWTPIRSDLSDADVSVNSKRTRSRLVDSCKSADGIDRLHNIDGTLNVIKFIDTILEPKTLPSNRNLFTNNASFIFQQDSASCHTVKRQYDFARFHPNLEGENPGGGQGLPTSLPLPPTCDKSVRNLSTNILRRLWGLVEPRGVPTNLTRELAARRLFRVPPCRKDTIHLQTAMSSPGLEPRSYGTAVSVANHYTGWATFKIMRSVVISPRVASK</sequence>
<dbReference type="AlphaFoldDB" id="A0A8X6VSI2"/>
<dbReference type="Gene3D" id="3.30.420.10">
    <property type="entry name" value="Ribonuclease H-like superfamily/Ribonuclease H"/>
    <property type="match status" value="1"/>
</dbReference>
<name>A0A8X6VSI2_TRICX</name>
<evidence type="ECO:0000313" key="1">
    <source>
        <dbReference type="EMBL" id="GFY19820.1"/>
    </source>
</evidence>
<protein>
    <submittedName>
        <fullName evidence="1">Transposable element Tcb1 transposase</fullName>
    </submittedName>
</protein>
<dbReference type="InterPro" id="IPR036397">
    <property type="entry name" value="RNaseH_sf"/>
</dbReference>
<reference evidence="1" key="1">
    <citation type="submission" date="2020-08" db="EMBL/GenBank/DDBJ databases">
        <title>Multicomponent nature underlies the extraordinary mechanical properties of spider dragline silk.</title>
        <authorList>
            <person name="Kono N."/>
            <person name="Nakamura H."/>
            <person name="Mori M."/>
            <person name="Yoshida Y."/>
            <person name="Ohtoshi R."/>
            <person name="Malay A.D."/>
            <person name="Moran D.A.P."/>
            <person name="Tomita M."/>
            <person name="Numata K."/>
            <person name="Arakawa K."/>
        </authorList>
    </citation>
    <scope>NUCLEOTIDE SEQUENCE</scope>
</reference>
<dbReference type="GO" id="GO:0003676">
    <property type="term" value="F:nucleic acid binding"/>
    <property type="evidence" value="ECO:0007669"/>
    <property type="project" value="InterPro"/>
</dbReference>
<accession>A0A8X6VSI2</accession>
<comment type="caution">
    <text evidence="1">The sequence shown here is derived from an EMBL/GenBank/DDBJ whole genome shotgun (WGS) entry which is preliminary data.</text>
</comment>
<organism evidence="1 2">
    <name type="scientific">Trichonephila clavipes</name>
    <name type="common">Golden silk orbweaver</name>
    <name type="synonym">Nephila clavipes</name>
    <dbReference type="NCBI Taxonomy" id="2585209"/>
    <lineage>
        <taxon>Eukaryota</taxon>
        <taxon>Metazoa</taxon>
        <taxon>Ecdysozoa</taxon>
        <taxon>Arthropoda</taxon>
        <taxon>Chelicerata</taxon>
        <taxon>Arachnida</taxon>
        <taxon>Araneae</taxon>
        <taxon>Araneomorphae</taxon>
        <taxon>Entelegynae</taxon>
        <taxon>Araneoidea</taxon>
        <taxon>Nephilidae</taxon>
        <taxon>Trichonephila</taxon>
    </lineage>
</organism>
<proteinExistence type="predicted"/>